<dbReference type="Proteomes" id="UP000325203">
    <property type="component" value="Unassembled WGS sequence"/>
</dbReference>
<evidence type="ECO:0000313" key="3">
    <source>
        <dbReference type="EMBL" id="KAA8703996.1"/>
    </source>
</evidence>
<dbReference type="Pfam" id="PF13392">
    <property type="entry name" value="HNH_3"/>
    <property type="match status" value="1"/>
</dbReference>
<dbReference type="GO" id="GO:0016788">
    <property type="term" value="F:hydrolase activity, acting on ester bonds"/>
    <property type="evidence" value="ECO:0007669"/>
    <property type="project" value="InterPro"/>
</dbReference>
<dbReference type="InterPro" id="IPR044925">
    <property type="entry name" value="His-Me_finger_sf"/>
</dbReference>
<dbReference type="SUPFAM" id="SSF64496">
    <property type="entry name" value="DNA-binding domain of intron-encoded endonucleases"/>
    <property type="match status" value="1"/>
</dbReference>
<evidence type="ECO:0000313" key="4">
    <source>
        <dbReference type="Proteomes" id="UP000325203"/>
    </source>
</evidence>
<organism evidence="3 4">
    <name type="scientific">Lactococcus lactis subsp. hordniae</name>
    <dbReference type="NCBI Taxonomy" id="203404"/>
    <lineage>
        <taxon>Bacteria</taxon>
        <taxon>Bacillati</taxon>
        <taxon>Bacillota</taxon>
        <taxon>Bacilli</taxon>
        <taxon>Lactobacillales</taxon>
        <taxon>Streptococcaceae</taxon>
        <taxon>Lactococcus</taxon>
    </lineage>
</organism>
<comment type="caution">
    <text evidence="3">The sequence shown here is derived from an EMBL/GenBank/DDBJ whole genome shotgun (WGS) entry which is preliminary data.</text>
</comment>
<protein>
    <recommendedName>
        <fullName evidence="5">HNH endonuclease</fullName>
    </recommendedName>
</protein>
<sequence>MSDKESRDELLFQKLAASAMGSIKKRGGYLTEEVWKDIRGFERKYQVSNLGRIKSLKRKGCKSDRILKNREDGRGYYQVSLFDGNKNIVKRKVHRIVAEAFVAGKFEKAVVNHINEIKTDNRAQNLEWVTQTENVRYGTGIARSAFSHGKSVAQFEIDGILKRIYPPVIEAEALSGINKSNIYDCVHNRTKTAGGYIWKYT</sequence>
<dbReference type="AlphaFoldDB" id="A0A5M9Q6X6"/>
<dbReference type="InterPro" id="IPR010902">
    <property type="entry name" value="NUMOD4"/>
</dbReference>
<dbReference type="InterPro" id="IPR003615">
    <property type="entry name" value="HNH_nuc"/>
</dbReference>
<accession>A0A5M9Q6X6</accession>
<feature type="domain" description="NUMOD4" evidence="1">
    <location>
        <begin position="33"/>
        <end position="81"/>
    </location>
</feature>
<dbReference type="Pfam" id="PF07463">
    <property type="entry name" value="NUMOD4"/>
    <property type="match status" value="1"/>
</dbReference>
<gene>
    <name evidence="3" type="ORF">F4V48_03535</name>
</gene>
<evidence type="ECO:0008006" key="5">
    <source>
        <dbReference type="Google" id="ProtNLM"/>
    </source>
</evidence>
<name>A0A5M9Q6X6_LACLH</name>
<dbReference type="SUPFAM" id="SSF54060">
    <property type="entry name" value="His-Me finger endonucleases"/>
    <property type="match status" value="1"/>
</dbReference>
<reference evidence="3 4" key="1">
    <citation type="submission" date="2019-09" db="EMBL/GenBank/DDBJ databases">
        <title>Draft genome sequence of various Type strains from the CCUG.</title>
        <authorList>
            <person name="Pineiro-Iglesias B."/>
            <person name="Tunovic T."/>
            <person name="Unosson C."/>
            <person name="Inganas E."/>
            <person name="Ohlen M."/>
            <person name="Cardew S."/>
            <person name="Jensie-Markopoulos S."/>
            <person name="Salva-Serra F."/>
            <person name="Jaen-Luchoro D."/>
            <person name="Karlsson R."/>
            <person name="Svensson-Stadler L."/>
            <person name="Chun J."/>
            <person name="Moore E."/>
        </authorList>
    </citation>
    <scope>NUCLEOTIDE SEQUENCE [LARGE SCALE GENOMIC DNA]</scope>
    <source>
        <strain evidence="3 4">CCUG 32210T</strain>
    </source>
</reference>
<dbReference type="InterPro" id="IPR003647">
    <property type="entry name" value="Intron_nuc_1_rpt"/>
</dbReference>
<proteinExistence type="predicted"/>
<dbReference type="EMBL" id="VXKC01000006">
    <property type="protein sequence ID" value="KAA8703996.1"/>
    <property type="molecule type" value="Genomic_DNA"/>
</dbReference>
<dbReference type="Gene3D" id="3.90.75.20">
    <property type="match status" value="1"/>
</dbReference>
<dbReference type="SMART" id="SM00497">
    <property type="entry name" value="IENR1"/>
    <property type="match status" value="1"/>
</dbReference>
<evidence type="ECO:0000259" key="2">
    <source>
        <dbReference type="Pfam" id="PF13392"/>
    </source>
</evidence>
<feature type="domain" description="HNH nuclease" evidence="2">
    <location>
        <begin position="91"/>
        <end position="136"/>
    </location>
</feature>
<dbReference type="InterPro" id="IPR036388">
    <property type="entry name" value="WH-like_DNA-bd_sf"/>
</dbReference>
<evidence type="ECO:0000259" key="1">
    <source>
        <dbReference type="Pfam" id="PF07463"/>
    </source>
</evidence>
<dbReference type="Gene3D" id="1.10.10.10">
    <property type="entry name" value="Winged helix-like DNA-binding domain superfamily/Winged helix DNA-binding domain"/>
    <property type="match status" value="1"/>
</dbReference>